<accession>A0A6P0UHW5</accession>
<evidence type="ECO:0000313" key="4">
    <source>
        <dbReference type="Proteomes" id="UP000468581"/>
    </source>
</evidence>
<reference evidence="3 4" key="1">
    <citation type="submission" date="2020-01" db="EMBL/GenBank/DDBJ databases">
        <title>Leptobacterium flavescens.</title>
        <authorList>
            <person name="Wang G."/>
        </authorList>
    </citation>
    <scope>NUCLEOTIDE SEQUENCE [LARGE SCALE GENOMIC DNA]</scope>
    <source>
        <strain evidence="3 4">KCTC 22160</strain>
    </source>
</reference>
<dbReference type="HAMAP" id="MF_00048">
    <property type="entry name" value="UPF0102"/>
    <property type="match status" value="1"/>
</dbReference>
<keyword evidence="4" id="KW-1185">Reference proteome</keyword>
<evidence type="ECO:0000256" key="1">
    <source>
        <dbReference type="ARBA" id="ARBA00006738"/>
    </source>
</evidence>
<name>A0A6P0UHW5_9FLAO</name>
<gene>
    <name evidence="3" type="ORF">GWK08_05790</name>
</gene>
<sequence>MASHNELGRKGEELACDYLSRKGYEIVCRNYRFEKAEIDIIAKKGGILSVVEVKARSGIDFGRPEDSVSKKKIALLVKAANQYVVENKLDVEVRFDIISVVKKSNTYSIDLIENAFYFY</sequence>
<dbReference type="InterPro" id="IPR011856">
    <property type="entry name" value="tRNA_endonuc-like_dom_sf"/>
</dbReference>
<dbReference type="InterPro" id="IPR011335">
    <property type="entry name" value="Restrct_endonuc-II-like"/>
</dbReference>
<dbReference type="Proteomes" id="UP000468581">
    <property type="component" value="Unassembled WGS sequence"/>
</dbReference>
<dbReference type="AlphaFoldDB" id="A0A6P0UHW5"/>
<proteinExistence type="inferred from homology"/>
<dbReference type="GO" id="GO:0003676">
    <property type="term" value="F:nucleic acid binding"/>
    <property type="evidence" value="ECO:0007669"/>
    <property type="project" value="InterPro"/>
</dbReference>
<dbReference type="SUPFAM" id="SSF52980">
    <property type="entry name" value="Restriction endonuclease-like"/>
    <property type="match status" value="1"/>
</dbReference>
<dbReference type="InterPro" id="IPR003509">
    <property type="entry name" value="UPF0102_YraN-like"/>
</dbReference>
<comment type="similarity">
    <text evidence="1 2">Belongs to the UPF0102 family.</text>
</comment>
<protein>
    <recommendedName>
        <fullName evidence="2">UPF0102 protein GWK08_05790</fullName>
    </recommendedName>
</protein>
<dbReference type="RefSeq" id="WP_163605946.1">
    <property type="nucleotide sequence ID" value="NZ_JAABOO010000001.1"/>
</dbReference>
<dbReference type="CDD" id="cd20736">
    <property type="entry name" value="PoNe_Nuclease"/>
    <property type="match status" value="1"/>
</dbReference>
<organism evidence="3 4">
    <name type="scientific">Leptobacterium flavescens</name>
    <dbReference type="NCBI Taxonomy" id="472055"/>
    <lineage>
        <taxon>Bacteria</taxon>
        <taxon>Pseudomonadati</taxon>
        <taxon>Bacteroidota</taxon>
        <taxon>Flavobacteriia</taxon>
        <taxon>Flavobacteriales</taxon>
        <taxon>Flavobacteriaceae</taxon>
        <taxon>Leptobacterium</taxon>
    </lineage>
</organism>
<dbReference type="EMBL" id="JAABOO010000001">
    <property type="protein sequence ID" value="NER12941.1"/>
    <property type="molecule type" value="Genomic_DNA"/>
</dbReference>
<dbReference type="PANTHER" id="PTHR34039:SF1">
    <property type="entry name" value="UPF0102 PROTEIN YRAN"/>
    <property type="match status" value="1"/>
</dbReference>
<dbReference type="Pfam" id="PF02021">
    <property type="entry name" value="UPF0102"/>
    <property type="match status" value="1"/>
</dbReference>
<comment type="caution">
    <text evidence="3">The sequence shown here is derived from an EMBL/GenBank/DDBJ whole genome shotgun (WGS) entry which is preliminary data.</text>
</comment>
<dbReference type="PANTHER" id="PTHR34039">
    <property type="entry name" value="UPF0102 PROTEIN YRAN"/>
    <property type="match status" value="1"/>
</dbReference>
<dbReference type="NCBIfam" id="NF009150">
    <property type="entry name" value="PRK12497.1-3"/>
    <property type="match status" value="1"/>
</dbReference>
<dbReference type="Gene3D" id="3.40.1350.10">
    <property type="match status" value="1"/>
</dbReference>
<evidence type="ECO:0000256" key="2">
    <source>
        <dbReference type="HAMAP-Rule" id="MF_00048"/>
    </source>
</evidence>
<evidence type="ECO:0000313" key="3">
    <source>
        <dbReference type="EMBL" id="NER12941.1"/>
    </source>
</evidence>